<feature type="domain" description="Homing endonuclease LAGLIDADG" evidence="2">
    <location>
        <begin position="174"/>
        <end position="280"/>
    </location>
</feature>
<keyword evidence="3" id="KW-0255">Endonuclease</keyword>
<comment type="function">
    <text evidence="1">Mitochondrial DNA endonuclease involved in intron homing.</text>
</comment>
<protein>
    <submittedName>
        <fullName evidence="3">LAGLIDADG endonuclease type 1</fullName>
    </submittedName>
</protein>
<geneLocation type="mitochondrion" evidence="3"/>
<sequence length="323" mass="37525">MMKNLNKLNKDFTKPIDGFILNPNWVTGFIDGEGSFIIVLLSSTGANKKKVSLRLSVTQKSHSAGVLYELKKFFGCGIVIPSSKDCMRFVVQSKEDIIHKVIPHFIKYPLQSSKELNFKSFKEASDIVVRGDHLKLEGLKKIMILKNEMNKNRSFEELFNHLNLKQIKINPFWIQGFVDAEGSFGTLITKSEVTSKIVTRNRLSISQSTHDYEILKAIKEYFNVGNLQPVLKNIDCLEKAKLCKDRSFYYNSSPETFIPFFEEYPMLTRKYLDFQDFKRFYQLKKEKQYLTEEGFNKMFSIALNMNSGRDSLTNTRRHTNKKK</sequence>
<dbReference type="PANTHER" id="PTHR36181">
    <property type="entry name" value="INTRON-ENCODED ENDONUCLEASE AI3-RELATED"/>
    <property type="match status" value="1"/>
</dbReference>
<dbReference type="Pfam" id="PF00961">
    <property type="entry name" value="LAGLIDADG_1"/>
    <property type="match status" value="2"/>
</dbReference>
<organism evidence="3">
    <name type="scientific">Amanita thiersii</name>
    <dbReference type="NCBI Taxonomy" id="235537"/>
    <lineage>
        <taxon>Eukaryota</taxon>
        <taxon>Fungi</taxon>
        <taxon>Dikarya</taxon>
        <taxon>Basidiomycota</taxon>
        <taxon>Agaricomycotina</taxon>
        <taxon>Agaricomycetes</taxon>
        <taxon>Agaricomycetidae</taxon>
        <taxon>Agaricales</taxon>
        <taxon>Pluteineae</taxon>
        <taxon>Amanitaceae</taxon>
        <taxon>Amanita</taxon>
    </lineage>
</organism>
<keyword evidence="3" id="KW-0496">Mitochondrion</keyword>
<dbReference type="InterPro" id="IPR004860">
    <property type="entry name" value="LAGLIDADG_dom"/>
</dbReference>
<evidence type="ECO:0000313" key="3">
    <source>
        <dbReference type="EMBL" id="QFZ98712.1"/>
    </source>
</evidence>
<dbReference type="InterPro" id="IPR051289">
    <property type="entry name" value="LAGLIDADG_Endonuclease"/>
</dbReference>
<evidence type="ECO:0000256" key="1">
    <source>
        <dbReference type="ARBA" id="ARBA00002670"/>
    </source>
</evidence>
<gene>
    <name evidence="3" type="primary">orf323</name>
</gene>
<accession>A0A5Q0N2F4</accession>
<reference evidence="3" key="1">
    <citation type="journal article" name="Front. Microbiol.">
        <title>Comparative Mitogenome Analysis Reveals Mitochondrial Genome Differentiation in Ectomycorrhizal and Asymbiotic Amanita Species.</title>
        <authorList>
            <person name="Li Q."/>
            <person name="He X."/>
            <person name="Ren Y."/>
            <person name="Xiong C."/>
            <person name="Jin X."/>
            <person name="Peng L."/>
            <person name="Huang W."/>
        </authorList>
    </citation>
    <scope>NUCLEOTIDE SEQUENCE</scope>
</reference>
<keyword evidence="3" id="KW-0540">Nuclease</keyword>
<keyword evidence="3" id="KW-0378">Hydrolase</keyword>
<feature type="domain" description="Homing endonuclease LAGLIDADG" evidence="2">
    <location>
        <begin position="27"/>
        <end position="124"/>
    </location>
</feature>
<dbReference type="RefSeq" id="YP_009710763.1">
    <property type="nucleotide sequence ID" value="NC_045201.1"/>
</dbReference>
<evidence type="ECO:0000259" key="2">
    <source>
        <dbReference type="Pfam" id="PF00961"/>
    </source>
</evidence>
<dbReference type="GO" id="GO:0004519">
    <property type="term" value="F:endonuclease activity"/>
    <property type="evidence" value="ECO:0007669"/>
    <property type="project" value="UniProtKB-KW"/>
</dbReference>
<dbReference type="PANTHER" id="PTHR36181:SF3">
    <property type="entry name" value="INTRON-ENCODED DNA ENDONUCLEASE AI5 BETA"/>
    <property type="match status" value="1"/>
</dbReference>
<proteinExistence type="predicted"/>
<dbReference type="SUPFAM" id="SSF55608">
    <property type="entry name" value="Homing endonucleases"/>
    <property type="match status" value="2"/>
</dbReference>
<name>A0A5Q0N2F4_9AGAR</name>
<dbReference type="InterPro" id="IPR027434">
    <property type="entry name" value="Homing_endonucl"/>
</dbReference>
<dbReference type="GeneID" id="42437974"/>
<dbReference type="AlphaFoldDB" id="A0A5Q0N2F4"/>
<dbReference type="EMBL" id="MK993561">
    <property type="protein sequence ID" value="QFZ98712.1"/>
    <property type="molecule type" value="Genomic_DNA"/>
</dbReference>
<dbReference type="Gene3D" id="3.10.28.10">
    <property type="entry name" value="Homing endonucleases"/>
    <property type="match status" value="2"/>
</dbReference>
<dbReference type="GO" id="GO:0005739">
    <property type="term" value="C:mitochondrion"/>
    <property type="evidence" value="ECO:0007669"/>
    <property type="project" value="UniProtKB-ARBA"/>
</dbReference>